<proteinExistence type="predicted"/>
<dbReference type="Proteomes" id="UP000054893">
    <property type="component" value="Unassembled WGS sequence"/>
</dbReference>
<dbReference type="SMART" id="SM00465">
    <property type="entry name" value="GIYc"/>
    <property type="match status" value="1"/>
</dbReference>
<evidence type="ECO:0000313" key="7">
    <source>
        <dbReference type="Proteomes" id="UP000054893"/>
    </source>
</evidence>
<dbReference type="PROSITE" id="PS50164">
    <property type="entry name" value="GIY_YIG"/>
    <property type="match status" value="1"/>
</dbReference>
<dbReference type="SUPFAM" id="SSF53098">
    <property type="entry name" value="Ribonuclease H-like"/>
    <property type="match status" value="1"/>
</dbReference>
<accession>A0A158F152</accession>
<dbReference type="AlphaFoldDB" id="A0A158F152"/>
<dbReference type="InterPro" id="IPR013520">
    <property type="entry name" value="Ribonucl_H"/>
</dbReference>
<dbReference type="GO" id="GO:0008408">
    <property type="term" value="F:3'-5' exonuclease activity"/>
    <property type="evidence" value="ECO:0007669"/>
    <property type="project" value="TreeGrafter"/>
</dbReference>
<dbReference type="InterPro" id="IPR036397">
    <property type="entry name" value="RNaseH_sf"/>
</dbReference>
<dbReference type="PANTHER" id="PTHR30231">
    <property type="entry name" value="DNA POLYMERASE III SUBUNIT EPSILON"/>
    <property type="match status" value="1"/>
</dbReference>
<evidence type="ECO:0000256" key="2">
    <source>
        <dbReference type="ARBA" id="ARBA00025483"/>
    </source>
</evidence>
<dbReference type="GO" id="GO:0003887">
    <property type="term" value="F:DNA-directed DNA polymerase activity"/>
    <property type="evidence" value="ECO:0007669"/>
    <property type="project" value="UniProtKB-EC"/>
</dbReference>
<dbReference type="RefSeq" id="WP_060817129.1">
    <property type="nucleotide sequence ID" value="NZ_FCOC02000001.1"/>
</dbReference>
<feature type="domain" description="GIY-YIG" evidence="5">
    <location>
        <begin position="207"/>
        <end position="285"/>
    </location>
</feature>
<dbReference type="FunFam" id="3.30.420.10:FF:000045">
    <property type="entry name" value="3'-5' exonuclease DinG"/>
    <property type="match status" value="1"/>
</dbReference>
<evidence type="ECO:0000256" key="3">
    <source>
        <dbReference type="ARBA" id="ARBA00026073"/>
    </source>
</evidence>
<evidence type="ECO:0000256" key="4">
    <source>
        <dbReference type="ARBA" id="ARBA00049244"/>
    </source>
</evidence>
<dbReference type="Gene3D" id="3.40.1440.10">
    <property type="entry name" value="GIY-YIG endonuclease"/>
    <property type="match status" value="1"/>
</dbReference>
<dbReference type="SUPFAM" id="SSF82771">
    <property type="entry name" value="GIY-YIG endonuclease"/>
    <property type="match status" value="1"/>
</dbReference>
<dbReference type="CDD" id="cd10434">
    <property type="entry name" value="GIY-YIG_UvrC_Cho"/>
    <property type="match status" value="1"/>
</dbReference>
<dbReference type="InterPro" id="IPR035901">
    <property type="entry name" value="GIY-YIG_endonuc_sf"/>
</dbReference>
<sequence>MLSIVPSPACAEPLVFVDLETTGGSLGVHRITEIGVVEVGPSGVTQWSSLVNPQQPIPFFIQQLTGISDSMVRDAPTFDVIAQDLLARLDGRLFVAHNARFDHGFLRSEFKRTGIKFQPDVLCTVQLSRAIYPAERRHGLDALIERHALVPFARHRALADADLLWQFWQHLHSAHSADILRGHIEQVTRRFRLAGDIDEDTIERIPAGCGVYVFYGENDVPLYIGRSVRLRQRVRAHLSGAKRSAKEQRLAGLVRRVEWTATGGEIGAMLEEGRSIARLNPAHNRVSKARRDDPRGAPWRYAGAIAIEEADAATGARAWHVVDGWQFLGTATSLDEAARLGSSVMSTGSLASFELSTYRILGERLSRGLKVIPLGAALLTNIESA</sequence>
<evidence type="ECO:0000259" key="5">
    <source>
        <dbReference type="PROSITE" id="PS50164"/>
    </source>
</evidence>
<dbReference type="GO" id="GO:0045004">
    <property type="term" value="P:DNA replication proofreading"/>
    <property type="evidence" value="ECO:0007669"/>
    <property type="project" value="TreeGrafter"/>
</dbReference>
<dbReference type="InterPro" id="IPR012337">
    <property type="entry name" value="RNaseH-like_sf"/>
</dbReference>
<dbReference type="InterPro" id="IPR006054">
    <property type="entry name" value="DnaQ"/>
</dbReference>
<dbReference type="CDD" id="cd06127">
    <property type="entry name" value="DEDDh"/>
    <property type="match status" value="1"/>
</dbReference>
<comment type="catalytic activity">
    <reaction evidence="4">
        <text>DNA(n) + a 2'-deoxyribonucleoside 5'-triphosphate = DNA(n+1) + diphosphate</text>
        <dbReference type="Rhea" id="RHEA:22508"/>
        <dbReference type="Rhea" id="RHEA-COMP:17339"/>
        <dbReference type="Rhea" id="RHEA-COMP:17340"/>
        <dbReference type="ChEBI" id="CHEBI:33019"/>
        <dbReference type="ChEBI" id="CHEBI:61560"/>
        <dbReference type="ChEBI" id="CHEBI:173112"/>
        <dbReference type="EC" id="2.7.7.7"/>
    </reaction>
</comment>
<reference evidence="6 7" key="1">
    <citation type="submission" date="2016-01" db="EMBL/GenBank/DDBJ databases">
        <authorList>
            <person name="Oliw E.H."/>
        </authorList>
    </citation>
    <scope>NUCLEOTIDE SEQUENCE [LARGE SCALE GENOMIC DNA]</scope>
    <source>
        <strain evidence="6">LMG 22029</strain>
    </source>
</reference>
<dbReference type="NCBIfam" id="TIGR00573">
    <property type="entry name" value="dnaq"/>
    <property type="match status" value="1"/>
</dbReference>
<dbReference type="OrthoDB" id="9803913at2"/>
<dbReference type="GO" id="GO:0005829">
    <property type="term" value="C:cytosol"/>
    <property type="evidence" value="ECO:0007669"/>
    <property type="project" value="TreeGrafter"/>
</dbReference>
<dbReference type="EC" id="2.7.7.7" evidence="1"/>
<dbReference type="SMART" id="SM00479">
    <property type="entry name" value="EXOIII"/>
    <property type="match status" value="1"/>
</dbReference>
<evidence type="ECO:0000256" key="1">
    <source>
        <dbReference type="ARBA" id="ARBA00012417"/>
    </source>
</evidence>
<protein>
    <recommendedName>
        <fullName evidence="1">DNA-directed DNA polymerase</fullName>
        <ecNumber evidence="1">2.7.7.7</ecNumber>
    </recommendedName>
</protein>
<organism evidence="6 7">
    <name type="scientific">Caballeronia sordidicola</name>
    <name type="common">Burkholderia sordidicola</name>
    <dbReference type="NCBI Taxonomy" id="196367"/>
    <lineage>
        <taxon>Bacteria</taxon>
        <taxon>Pseudomonadati</taxon>
        <taxon>Pseudomonadota</taxon>
        <taxon>Betaproteobacteria</taxon>
        <taxon>Burkholderiales</taxon>
        <taxon>Burkholderiaceae</taxon>
        <taxon>Caballeronia</taxon>
    </lineage>
</organism>
<dbReference type="InterPro" id="IPR000305">
    <property type="entry name" value="GIY-YIG_endonuc"/>
</dbReference>
<gene>
    <name evidence="6" type="ORF">AWB64_00650</name>
</gene>
<dbReference type="PANTHER" id="PTHR30231:SF37">
    <property type="entry name" value="EXODEOXYRIBONUCLEASE 10"/>
    <property type="match status" value="1"/>
</dbReference>
<comment type="function">
    <text evidence="2">DNA polymerase III is a complex, multichain enzyme responsible for most of the replicative synthesis in bacteria. The epsilon subunit contain the editing function and is a proofreading 3'-5' exonuclease.</text>
</comment>
<dbReference type="InterPro" id="IPR047296">
    <property type="entry name" value="GIY-YIG_UvrC_Cho"/>
</dbReference>
<evidence type="ECO:0000313" key="6">
    <source>
        <dbReference type="EMBL" id="SAL13567.1"/>
    </source>
</evidence>
<dbReference type="Gene3D" id="3.30.420.10">
    <property type="entry name" value="Ribonuclease H-like superfamily/Ribonuclease H"/>
    <property type="match status" value="1"/>
</dbReference>
<comment type="subunit">
    <text evidence="3">DNA polymerase III contains a core (composed of alpha, epsilon and theta chains) that associates with a tau subunit. This core dimerizes to form the POLIII' complex. PolIII' associates with the gamma complex (composed of gamma, delta, delta', psi and chi chains) and with the beta chain to form the complete DNA polymerase III complex.</text>
</comment>
<dbReference type="EMBL" id="FCOC02000001">
    <property type="protein sequence ID" value="SAL13567.1"/>
    <property type="molecule type" value="Genomic_DNA"/>
</dbReference>
<dbReference type="GO" id="GO:0006289">
    <property type="term" value="P:nucleotide-excision repair"/>
    <property type="evidence" value="ECO:0007669"/>
    <property type="project" value="InterPro"/>
</dbReference>
<dbReference type="GO" id="GO:0003677">
    <property type="term" value="F:DNA binding"/>
    <property type="evidence" value="ECO:0007669"/>
    <property type="project" value="InterPro"/>
</dbReference>
<name>A0A158F152_CABSO</name>
<dbReference type="Pfam" id="PF00929">
    <property type="entry name" value="RNase_T"/>
    <property type="match status" value="1"/>
</dbReference>